<proteinExistence type="predicted"/>
<sequence length="88" mass="9859">MEVRSVLWSAEDQLGPDILQLIPVWAAEDPAIATFQKQVRAQEEAPRGHRPQGNLEYAAVRPLVAQESGPRLPLFVAARRRAAWRTTC</sequence>
<evidence type="ECO:0000313" key="1">
    <source>
        <dbReference type="EMBL" id="SMB81401.1"/>
    </source>
</evidence>
<organism evidence="1 2">
    <name type="scientific">Deinococcus hopiensis KR-140</name>
    <dbReference type="NCBI Taxonomy" id="695939"/>
    <lineage>
        <taxon>Bacteria</taxon>
        <taxon>Thermotogati</taxon>
        <taxon>Deinococcota</taxon>
        <taxon>Deinococci</taxon>
        <taxon>Deinococcales</taxon>
        <taxon>Deinococcaceae</taxon>
        <taxon>Deinococcus</taxon>
    </lineage>
</organism>
<gene>
    <name evidence="1" type="ORF">SAMN00790413_04566</name>
</gene>
<protein>
    <submittedName>
        <fullName evidence="1">Uncharacterized protein</fullName>
    </submittedName>
</protein>
<evidence type="ECO:0000313" key="2">
    <source>
        <dbReference type="Proteomes" id="UP000192582"/>
    </source>
</evidence>
<accession>A0A1W1UKS9</accession>
<name>A0A1W1UKS9_9DEIO</name>
<keyword evidence="2" id="KW-1185">Reference proteome</keyword>
<dbReference type="EMBL" id="FWWU01000005">
    <property type="protein sequence ID" value="SMB81401.1"/>
    <property type="molecule type" value="Genomic_DNA"/>
</dbReference>
<reference evidence="1 2" key="1">
    <citation type="submission" date="2017-04" db="EMBL/GenBank/DDBJ databases">
        <authorList>
            <person name="Afonso C.L."/>
            <person name="Miller P.J."/>
            <person name="Scott M.A."/>
            <person name="Spackman E."/>
            <person name="Goraichik I."/>
            <person name="Dimitrov K.M."/>
            <person name="Suarez D.L."/>
            <person name="Swayne D.E."/>
        </authorList>
    </citation>
    <scope>NUCLEOTIDE SEQUENCE [LARGE SCALE GENOMIC DNA]</scope>
    <source>
        <strain evidence="1 2">KR-140</strain>
    </source>
</reference>
<dbReference type="Proteomes" id="UP000192582">
    <property type="component" value="Unassembled WGS sequence"/>
</dbReference>
<dbReference type="AlphaFoldDB" id="A0A1W1UKS9"/>